<evidence type="ECO:0000256" key="2">
    <source>
        <dbReference type="SAM" id="SignalP"/>
    </source>
</evidence>
<organism evidence="3 4">
    <name type="scientific">Lentinula raphanica</name>
    <dbReference type="NCBI Taxonomy" id="153919"/>
    <lineage>
        <taxon>Eukaryota</taxon>
        <taxon>Fungi</taxon>
        <taxon>Dikarya</taxon>
        <taxon>Basidiomycota</taxon>
        <taxon>Agaricomycotina</taxon>
        <taxon>Agaricomycetes</taxon>
        <taxon>Agaricomycetidae</taxon>
        <taxon>Agaricales</taxon>
        <taxon>Marasmiineae</taxon>
        <taxon>Omphalotaceae</taxon>
        <taxon>Lentinula</taxon>
    </lineage>
</organism>
<feature type="chain" id="PRO_5041342903" evidence="2">
    <location>
        <begin position="28"/>
        <end position="245"/>
    </location>
</feature>
<evidence type="ECO:0000256" key="1">
    <source>
        <dbReference type="SAM" id="MobiDB-lite"/>
    </source>
</evidence>
<sequence>MYLFRVSMWHLLFANIFLVLNIAATIALPVTVNELSVPPSSAVTRHRKGKPLPEIPTVRGHGRRPRPRPGVKLNFNQLQQYKLCLSRLKWDKDNRQYVRILESDQQLVDADPNEIWSMMFLPVVWEGHNQKGYHSPSYRTKVSEVSTEHMGLLYQWGPNTNGKRISLDDYPKLLVLGTVTMTLNLKRDVMEDVNTAVTENRINELPNLLSLFQYQSLIKKELDDRSWDPVRSSSIRGITFDLSRY</sequence>
<evidence type="ECO:0000313" key="3">
    <source>
        <dbReference type="EMBL" id="KAJ3845205.1"/>
    </source>
</evidence>
<proteinExistence type="predicted"/>
<reference evidence="3" key="1">
    <citation type="submission" date="2022-08" db="EMBL/GenBank/DDBJ databases">
        <authorList>
            <consortium name="DOE Joint Genome Institute"/>
            <person name="Min B."/>
            <person name="Riley R."/>
            <person name="Sierra-Patev S."/>
            <person name="Naranjo-Ortiz M."/>
            <person name="Looney B."/>
            <person name="Konkel Z."/>
            <person name="Slot J.C."/>
            <person name="Sakamoto Y."/>
            <person name="Steenwyk J.L."/>
            <person name="Rokas A."/>
            <person name="Carro J."/>
            <person name="Camarero S."/>
            <person name="Ferreira P."/>
            <person name="Molpeceres G."/>
            <person name="Ruiz-Duenas F.J."/>
            <person name="Serrano A."/>
            <person name="Henrissat B."/>
            <person name="Drula E."/>
            <person name="Hughes K.W."/>
            <person name="Mata J.L."/>
            <person name="Ishikawa N.K."/>
            <person name="Vargas-Isla R."/>
            <person name="Ushijima S."/>
            <person name="Smith C.A."/>
            <person name="Ahrendt S."/>
            <person name="Andreopoulos W."/>
            <person name="He G."/>
            <person name="Labutti K."/>
            <person name="Lipzen A."/>
            <person name="Ng V."/>
            <person name="Sandor L."/>
            <person name="Barry K."/>
            <person name="Martinez A.T."/>
            <person name="Xiao Y."/>
            <person name="Gibbons J.G."/>
            <person name="Terashima K."/>
            <person name="Hibbett D.S."/>
            <person name="Grigoriev I.V."/>
        </authorList>
    </citation>
    <scope>NUCLEOTIDE SEQUENCE</scope>
    <source>
        <strain evidence="3">TFB9207</strain>
    </source>
</reference>
<feature type="signal peptide" evidence="2">
    <location>
        <begin position="1"/>
        <end position="27"/>
    </location>
</feature>
<feature type="compositionally biased region" description="Basic residues" evidence="1">
    <location>
        <begin position="60"/>
        <end position="69"/>
    </location>
</feature>
<keyword evidence="2" id="KW-0732">Signal</keyword>
<dbReference type="AlphaFoldDB" id="A0AA38UKZ5"/>
<gene>
    <name evidence="3" type="ORF">F5878DRAFT_358919</name>
</gene>
<feature type="region of interest" description="Disordered" evidence="1">
    <location>
        <begin position="41"/>
        <end position="69"/>
    </location>
</feature>
<protein>
    <submittedName>
        <fullName evidence="3">Uncharacterized protein</fullName>
    </submittedName>
</protein>
<keyword evidence="4" id="KW-1185">Reference proteome</keyword>
<accession>A0AA38UKZ5</accession>
<dbReference type="EMBL" id="MU805940">
    <property type="protein sequence ID" value="KAJ3845205.1"/>
    <property type="molecule type" value="Genomic_DNA"/>
</dbReference>
<name>A0AA38UKZ5_9AGAR</name>
<evidence type="ECO:0000313" key="4">
    <source>
        <dbReference type="Proteomes" id="UP001163846"/>
    </source>
</evidence>
<dbReference type="Proteomes" id="UP001163846">
    <property type="component" value="Unassembled WGS sequence"/>
</dbReference>
<comment type="caution">
    <text evidence="3">The sequence shown here is derived from an EMBL/GenBank/DDBJ whole genome shotgun (WGS) entry which is preliminary data.</text>
</comment>